<accession>A0A194WTA6</accession>
<feature type="non-terminal residue" evidence="1">
    <location>
        <position position="236"/>
    </location>
</feature>
<dbReference type="KEGG" id="psco:LY89DRAFT_543365"/>
<dbReference type="InParanoid" id="A0A194WTA6"/>
<protein>
    <submittedName>
        <fullName evidence="1">Uncharacterized protein</fullName>
    </submittedName>
</protein>
<dbReference type="GeneID" id="28817933"/>
<reference evidence="1 2" key="1">
    <citation type="submission" date="2015-10" db="EMBL/GenBank/DDBJ databases">
        <title>Full genome of DAOMC 229536 Phialocephala scopiformis, a fungal endophyte of spruce producing the potent anti-insectan compound rugulosin.</title>
        <authorList>
            <consortium name="DOE Joint Genome Institute"/>
            <person name="Walker A.K."/>
            <person name="Frasz S.L."/>
            <person name="Seifert K.A."/>
            <person name="Miller J.D."/>
            <person name="Mondo S.J."/>
            <person name="Labutti K."/>
            <person name="Lipzen A."/>
            <person name="Dockter R."/>
            <person name="Kennedy M."/>
            <person name="Grigoriev I.V."/>
            <person name="Spatafora J.W."/>
        </authorList>
    </citation>
    <scope>NUCLEOTIDE SEQUENCE [LARGE SCALE GENOMIC DNA]</scope>
    <source>
        <strain evidence="1 2">CBS 120377</strain>
    </source>
</reference>
<dbReference type="OrthoDB" id="1896086at2759"/>
<proteinExistence type="predicted"/>
<evidence type="ECO:0000313" key="2">
    <source>
        <dbReference type="Proteomes" id="UP000070700"/>
    </source>
</evidence>
<dbReference type="EMBL" id="KQ947428">
    <property type="protein sequence ID" value="KUJ10847.1"/>
    <property type="molecule type" value="Genomic_DNA"/>
</dbReference>
<dbReference type="AlphaFoldDB" id="A0A194WTA6"/>
<evidence type="ECO:0000313" key="1">
    <source>
        <dbReference type="EMBL" id="KUJ10847.1"/>
    </source>
</evidence>
<organism evidence="1 2">
    <name type="scientific">Mollisia scopiformis</name>
    <name type="common">Conifer needle endophyte fungus</name>
    <name type="synonym">Phialocephala scopiformis</name>
    <dbReference type="NCBI Taxonomy" id="149040"/>
    <lineage>
        <taxon>Eukaryota</taxon>
        <taxon>Fungi</taxon>
        <taxon>Dikarya</taxon>
        <taxon>Ascomycota</taxon>
        <taxon>Pezizomycotina</taxon>
        <taxon>Leotiomycetes</taxon>
        <taxon>Helotiales</taxon>
        <taxon>Mollisiaceae</taxon>
        <taxon>Mollisia</taxon>
    </lineage>
</organism>
<feature type="non-terminal residue" evidence="1">
    <location>
        <position position="1"/>
    </location>
</feature>
<name>A0A194WTA6_MOLSC</name>
<gene>
    <name evidence="1" type="ORF">LY89DRAFT_543365</name>
</gene>
<dbReference type="Proteomes" id="UP000070700">
    <property type="component" value="Unassembled WGS sequence"/>
</dbReference>
<keyword evidence="2" id="KW-1185">Reference proteome</keyword>
<dbReference type="RefSeq" id="XP_018065202.1">
    <property type="nucleotide sequence ID" value="XM_018208207.1"/>
</dbReference>
<sequence length="236" mass="25487">PGATTSISTDLAPATTNTNACMVCTPYAVNEDNCNTIANCVPQYAVATVTVGSAPVHVGALTGTALYTAVGVEYVDVDNSLNSGALIINVPTSSYNITSLRDAMIASISLSIQTSATGSNCFNVSYGVEQFKPRDGMLGWSDQMLKVPRNLLGLESHDALIPRDHPFQTEQHMIMCNAAYFHTANYYDPWWRTAPQPGPTDFMNAVFTFQASNSDNFLCEFLDMLVDGLTMLAPEF</sequence>